<sequence>GGRKGIFVFRLNEADGALSPVQGPIDAEMNPTFLAVDPARRHLFAVNELGEVDGEPSGAVSAFRIGPDDGTLAFINRTSSRGEGPAHLALDRAGRFVLVANYGGGTAAVLPVGQDGALGQAVDEAAFGPRARSHHAVTDPANRFAFVTNLGSDAIAQLTFDAASGKIAPNDPPALALPAGTTPRHLDFHPGGRFAYVINENADSITTLRYDPSRGTLSAVATVSTLPEGASGRGNTCAGIQVSPSGKFVYGSNRGHDSIAIFEVDPDKGTLSPAGHAPAQGETPRHFQIAPTGKLLLVANQGSSTIVAFHVDEATGALRPTGRVT</sequence>
<accession>A0A150PK94</accession>
<dbReference type="InterPro" id="IPR011045">
    <property type="entry name" value="N2O_reductase_N"/>
</dbReference>
<dbReference type="Proteomes" id="UP000075420">
    <property type="component" value="Unassembled WGS sequence"/>
</dbReference>
<proteinExistence type="inferred from homology"/>
<dbReference type="InterPro" id="IPR050282">
    <property type="entry name" value="Cycloisomerase_2"/>
</dbReference>
<dbReference type="SUPFAM" id="SSF50974">
    <property type="entry name" value="Nitrous oxide reductase, N-terminal domain"/>
    <property type="match status" value="1"/>
</dbReference>
<gene>
    <name evidence="3" type="ORF">BE08_11925</name>
</gene>
<evidence type="ECO:0000256" key="1">
    <source>
        <dbReference type="ARBA" id="ARBA00005564"/>
    </source>
</evidence>
<dbReference type="Gene3D" id="2.130.10.10">
    <property type="entry name" value="YVTN repeat-like/Quinoprotein amine dehydrogenase"/>
    <property type="match status" value="1"/>
</dbReference>
<dbReference type="InterPro" id="IPR015943">
    <property type="entry name" value="WD40/YVTN_repeat-like_dom_sf"/>
</dbReference>
<dbReference type="PANTHER" id="PTHR30344">
    <property type="entry name" value="6-PHOSPHOGLUCONOLACTONASE-RELATED"/>
    <property type="match status" value="1"/>
</dbReference>
<dbReference type="GO" id="GO:0006006">
    <property type="term" value="P:glucose metabolic process"/>
    <property type="evidence" value="ECO:0007669"/>
    <property type="project" value="UniProtKB-KW"/>
</dbReference>
<comment type="caution">
    <text evidence="3">The sequence shown here is derived from an EMBL/GenBank/DDBJ whole genome shotgun (WGS) entry which is preliminary data.</text>
</comment>
<evidence type="ECO:0000313" key="3">
    <source>
        <dbReference type="EMBL" id="KYF56105.1"/>
    </source>
</evidence>
<evidence type="ECO:0000313" key="4">
    <source>
        <dbReference type="Proteomes" id="UP000075420"/>
    </source>
</evidence>
<protein>
    <recommendedName>
        <fullName evidence="5">6-phosphogluconolactonase</fullName>
    </recommendedName>
</protein>
<evidence type="ECO:0008006" key="5">
    <source>
        <dbReference type="Google" id="ProtNLM"/>
    </source>
</evidence>
<dbReference type="GO" id="GO:0017057">
    <property type="term" value="F:6-phosphogluconolactonase activity"/>
    <property type="evidence" value="ECO:0007669"/>
    <property type="project" value="TreeGrafter"/>
</dbReference>
<reference evidence="3 4" key="1">
    <citation type="submission" date="2014-02" db="EMBL/GenBank/DDBJ databases">
        <title>The small core and large imbalanced accessory genome model reveals a collaborative survival strategy of Sorangium cellulosum strains in nature.</title>
        <authorList>
            <person name="Han K."/>
            <person name="Peng R."/>
            <person name="Blom J."/>
            <person name="Li Y.-Z."/>
        </authorList>
    </citation>
    <scope>NUCLEOTIDE SEQUENCE [LARGE SCALE GENOMIC DNA]</scope>
    <source>
        <strain evidence="3 4">So0157-25</strain>
    </source>
</reference>
<dbReference type="EMBL" id="JELY01001346">
    <property type="protein sequence ID" value="KYF56105.1"/>
    <property type="molecule type" value="Genomic_DNA"/>
</dbReference>
<keyword evidence="2" id="KW-0119">Carbohydrate metabolism</keyword>
<name>A0A150PK94_SORCE</name>
<dbReference type="InterPro" id="IPR019405">
    <property type="entry name" value="Lactonase_7-beta_prop"/>
</dbReference>
<dbReference type="Pfam" id="PF10282">
    <property type="entry name" value="Lactonase"/>
    <property type="match status" value="1"/>
</dbReference>
<keyword evidence="2" id="KW-0313">Glucose metabolism</keyword>
<dbReference type="AlphaFoldDB" id="A0A150PK94"/>
<organism evidence="3 4">
    <name type="scientific">Sorangium cellulosum</name>
    <name type="common">Polyangium cellulosum</name>
    <dbReference type="NCBI Taxonomy" id="56"/>
    <lineage>
        <taxon>Bacteria</taxon>
        <taxon>Pseudomonadati</taxon>
        <taxon>Myxococcota</taxon>
        <taxon>Polyangia</taxon>
        <taxon>Polyangiales</taxon>
        <taxon>Polyangiaceae</taxon>
        <taxon>Sorangium</taxon>
    </lineage>
</organism>
<dbReference type="PANTHER" id="PTHR30344:SF1">
    <property type="entry name" value="6-PHOSPHOGLUCONOLACTONASE"/>
    <property type="match status" value="1"/>
</dbReference>
<feature type="non-terminal residue" evidence="3">
    <location>
        <position position="325"/>
    </location>
</feature>
<evidence type="ECO:0000256" key="2">
    <source>
        <dbReference type="ARBA" id="ARBA00022526"/>
    </source>
</evidence>
<comment type="similarity">
    <text evidence="1">Belongs to the cycloisomerase 2 family.</text>
</comment>
<feature type="non-terminal residue" evidence="3">
    <location>
        <position position="1"/>
    </location>
</feature>